<dbReference type="Pfam" id="PF14065">
    <property type="entry name" value="Pvc16_N"/>
    <property type="match status" value="1"/>
</dbReference>
<protein>
    <submittedName>
        <fullName evidence="3">DUF4255 domain-containing protein</fullName>
    </submittedName>
</protein>
<name>A0A951QUR1_9CYAN</name>
<dbReference type="Proteomes" id="UP000729701">
    <property type="component" value="Unassembled WGS sequence"/>
</dbReference>
<dbReference type="Pfam" id="PF01833">
    <property type="entry name" value="TIG"/>
    <property type="match status" value="1"/>
</dbReference>
<dbReference type="InterPro" id="IPR002909">
    <property type="entry name" value="IPT_dom"/>
</dbReference>
<dbReference type="Gene3D" id="2.60.40.10">
    <property type="entry name" value="Immunoglobulins"/>
    <property type="match status" value="1"/>
</dbReference>
<dbReference type="EMBL" id="JAHHGZ010000039">
    <property type="protein sequence ID" value="MBW4671125.1"/>
    <property type="molecule type" value="Genomic_DNA"/>
</dbReference>
<dbReference type="InterPro" id="IPR014756">
    <property type="entry name" value="Ig_E-set"/>
</dbReference>
<proteinExistence type="predicted"/>
<organism evidence="3 4">
    <name type="scientific">Cyanomargarita calcarea GSE-NOS-MK-12-04C</name>
    <dbReference type="NCBI Taxonomy" id="2839659"/>
    <lineage>
        <taxon>Bacteria</taxon>
        <taxon>Bacillati</taxon>
        <taxon>Cyanobacteriota</taxon>
        <taxon>Cyanophyceae</taxon>
        <taxon>Nostocales</taxon>
        <taxon>Cyanomargaritaceae</taxon>
        <taxon>Cyanomargarita</taxon>
    </lineage>
</organism>
<accession>A0A951QUR1</accession>
<evidence type="ECO:0000259" key="2">
    <source>
        <dbReference type="Pfam" id="PF14065"/>
    </source>
</evidence>
<dbReference type="InterPro" id="IPR013783">
    <property type="entry name" value="Ig-like_fold"/>
</dbReference>
<dbReference type="SUPFAM" id="SSF81296">
    <property type="entry name" value="E set domains"/>
    <property type="match status" value="1"/>
</dbReference>
<reference evidence="3" key="1">
    <citation type="submission" date="2021-05" db="EMBL/GenBank/DDBJ databases">
        <authorList>
            <person name="Pietrasiak N."/>
            <person name="Ward R."/>
            <person name="Stajich J.E."/>
            <person name="Kurbessoian T."/>
        </authorList>
    </citation>
    <scope>NUCLEOTIDE SEQUENCE</scope>
    <source>
        <strain evidence="3">GSE-NOS-MK-12-04C</strain>
    </source>
</reference>
<reference evidence="3" key="2">
    <citation type="journal article" date="2022" name="Microbiol. Resour. Announc.">
        <title>Metagenome Sequencing to Explore Phylogenomics of Terrestrial Cyanobacteria.</title>
        <authorList>
            <person name="Ward R.D."/>
            <person name="Stajich J.E."/>
            <person name="Johansen J.R."/>
            <person name="Huntemann M."/>
            <person name="Clum A."/>
            <person name="Foster B."/>
            <person name="Foster B."/>
            <person name="Roux S."/>
            <person name="Palaniappan K."/>
            <person name="Varghese N."/>
            <person name="Mukherjee S."/>
            <person name="Reddy T.B.K."/>
            <person name="Daum C."/>
            <person name="Copeland A."/>
            <person name="Chen I.A."/>
            <person name="Ivanova N.N."/>
            <person name="Kyrpides N.C."/>
            <person name="Shapiro N."/>
            <person name="Eloe-Fadrosh E.A."/>
            <person name="Pietrasiak N."/>
        </authorList>
    </citation>
    <scope>NUCLEOTIDE SEQUENCE</scope>
    <source>
        <strain evidence="3">GSE-NOS-MK-12-04C</strain>
    </source>
</reference>
<sequence>MPFADTGKAIGAVSKVLKDYLYDRVHTLQLVLSDSVSNITIGPGSDVTVGRPETLSGNGGTIPRLNLFLYEIQFDPNLRNYELDTGQNPPLWLVLKYVLTAFDESGNSESIGAHMLLGEGVRALQSASFLQLGSTASILSTLNDNPEELKLTFDQTPPDLLSKLMQGPDDKYRCSVSFEIRPVMIVPSEPVSYTLLVGINYQEGNIIRDDKGIMVDVLPSLGPTIDSLSPTTLEASLTSTLTLRGNDLNLSGLAVKFGTVELSVTAQTPTSVACNVNGTLLDGRLISAGSHPVSVVEVLPSGRQRSSNLLVANLLPILDSVIVTDITRVEPANTNSNVYATIDIQGSLLGTVEDDIFLALYRDGKTVKFFDDLTILPTSPPLPPTPLQKQLRFAMQASQAVPPGQYRVILRVNGQQAKNSPVINLTLP</sequence>
<dbReference type="InterPro" id="IPR025351">
    <property type="entry name" value="Pvc16_N"/>
</dbReference>
<feature type="domain" description="Pvc16 N-terminal" evidence="2">
    <location>
        <begin position="26"/>
        <end position="196"/>
    </location>
</feature>
<feature type="domain" description="IPT/TIG" evidence="1">
    <location>
        <begin position="223"/>
        <end position="299"/>
    </location>
</feature>
<gene>
    <name evidence="3" type="ORF">KME60_27800</name>
</gene>
<evidence type="ECO:0000313" key="3">
    <source>
        <dbReference type="EMBL" id="MBW4671125.1"/>
    </source>
</evidence>
<evidence type="ECO:0000259" key="1">
    <source>
        <dbReference type="Pfam" id="PF01833"/>
    </source>
</evidence>
<comment type="caution">
    <text evidence="3">The sequence shown here is derived from an EMBL/GenBank/DDBJ whole genome shotgun (WGS) entry which is preliminary data.</text>
</comment>
<evidence type="ECO:0000313" key="4">
    <source>
        <dbReference type="Proteomes" id="UP000729701"/>
    </source>
</evidence>
<dbReference type="AlphaFoldDB" id="A0A951QUR1"/>